<name>A0A0W8F5E3_9ZZZZ</name>
<comment type="caution">
    <text evidence="1">The sequence shown here is derived from an EMBL/GenBank/DDBJ whole genome shotgun (WGS) entry which is preliminary data.</text>
</comment>
<dbReference type="EMBL" id="LNQE01001514">
    <property type="protein sequence ID" value="KUG16122.1"/>
    <property type="molecule type" value="Genomic_DNA"/>
</dbReference>
<proteinExistence type="predicted"/>
<evidence type="ECO:0000313" key="1">
    <source>
        <dbReference type="EMBL" id="KUG16122.1"/>
    </source>
</evidence>
<gene>
    <name evidence="1" type="ORF">ASZ90_014231</name>
</gene>
<sequence length="41" mass="4118">MVEGSHVVCGRAAVGCGMQGVRAPVLLCLRALPGSQGHEGN</sequence>
<dbReference type="AlphaFoldDB" id="A0A0W8F5E3"/>
<protein>
    <submittedName>
        <fullName evidence="1">Uncharacterized protein</fullName>
    </submittedName>
</protein>
<organism evidence="1">
    <name type="scientific">hydrocarbon metagenome</name>
    <dbReference type="NCBI Taxonomy" id="938273"/>
    <lineage>
        <taxon>unclassified sequences</taxon>
        <taxon>metagenomes</taxon>
        <taxon>ecological metagenomes</taxon>
    </lineage>
</organism>
<accession>A0A0W8F5E3</accession>
<reference evidence="1" key="1">
    <citation type="journal article" date="2015" name="Proc. Natl. Acad. Sci. U.S.A.">
        <title>Networks of energetic and metabolic interactions define dynamics in microbial communities.</title>
        <authorList>
            <person name="Embree M."/>
            <person name="Liu J.K."/>
            <person name="Al-Bassam M.M."/>
            <person name="Zengler K."/>
        </authorList>
    </citation>
    <scope>NUCLEOTIDE SEQUENCE</scope>
</reference>